<dbReference type="Pfam" id="PF12867">
    <property type="entry name" value="DinB_2"/>
    <property type="match status" value="1"/>
</dbReference>
<protein>
    <recommendedName>
        <fullName evidence="1">DinB-like domain-containing protein</fullName>
    </recommendedName>
</protein>
<accession>E7RDH6</accession>
<feature type="domain" description="DinB-like" evidence="1">
    <location>
        <begin position="193"/>
        <end position="335"/>
    </location>
</feature>
<evidence type="ECO:0000313" key="2">
    <source>
        <dbReference type="EMBL" id="EGA90980.1"/>
    </source>
</evidence>
<gene>
    <name evidence="2" type="ORF">GPDM_02520</name>
</gene>
<comment type="caution">
    <text evidence="2">The sequence shown here is derived from an EMBL/GenBank/DDBJ whole genome shotgun (WGS) entry which is preliminary data.</text>
</comment>
<dbReference type="InterPro" id="IPR024775">
    <property type="entry name" value="DinB-like"/>
</dbReference>
<dbReference type="eggNOG" id="ENOG5030Y2Z">
    <property type="taxonomic scope" value="Bacteria"/>
</dbReference>
<dbReference type="InterPro" id="IPR034660">
    <property type="entry name" value="DinB/YfiT-like"/>
</dbReference>
<dbReference type="Gene3D" id="1.20.120.450">
    <property type="entry name" value="dinb family like domain"/>
    <property type="match status" value="1"/>
</dbReference>
<dbReference type="AlphaFoldDB" id="E7RDH6"/>
<name>E7RDH6_9BACL</name>
<dbReference type="EMBL" id="AEPB01000008">
    <property type="protein sequence ID" value="EGA90980.1"/>
    <property type="molecule type" value="Genomic_DNA"/>
</dbReference>
<proteinExistence type="predicted"/>
<evidence type="ECO:0000313" key="3">
    <source>
        <dbReference type="Proteomes" id="UP000003052"/>
    </source>
</evidence>
<dbReference type="Proteomes" id="UP000003052">
    <property type="component" value="Unassembled WGS sequence"/>
</dbReference>
<dbReference type="RefSeq" id="WP_008428613.1">
    <property type="nucleotide sequence ID" value="NZ_AEPB01000008.1"/>
</dbReference>
<organism evidence="2 3">
    <name type="scientific">Planococcus donghaensis MPA1U2</name>
    <dbReference type="NCBI Taxonomy" id="933115"/>
    <lineage>
        <taxon>Bacteria</taxon>
        <taxon>Bacillati</taxon>
        <taxon>Bacillota</taxon>
        <taxon>Bacilli</taxon>
        <taxon>Bacillales</taxon>
        <taxon>Caryophanaceae</taxon>
        <taxon>Planococcus</taxon>
    </lineage>
</organism>
<evidence type="ECO:0000259" key="1">
    <source>
        <dbReference type="Pfam" id="PF12867"/>
    </source>
</evidence>
<dbReference type="SUPFAM" id="SSF109854">
    <property type="entry name" value="DinB/YfiT-like putative metalloenzymes"/>
    <property type="match status" value="1"/>
</dbReference>
<reference evidence="2 3" key="1">
    <citation type="journal article" date="2011" name="J. Bacteriol.">
        <title>The Draft Genome of Planococcus donghaensis MPA1U2 Reveals Nonsporulation Pathways Controlled by a Conserved Spo0A Regulon.</title>
        <authorList>
            <person name="Pearson M.D."/>
            <person name="Noller H.F."/>
        </authorList>
    </citation>
    <scope>NUCLEOTIDE SEQUENCE [LARGE SCALE GENOMIC DNA]</scope>
    <source>
        <strain evidence="2 3">MPA1U2</strain>
    </source>
</reference>
<sequence>MQRIRENKKTASHFLEGSLEDGTRFVNYELFVKKYSSHFQFDYILGYLTHLIADDIWLKHIYFKNNFKKRVDADPSLLERWHNDFRKLNGKLIEWFNYIGLKNELESSRVPVTNIQEIKSENLQKFKEETLLDFCYSAEYLNEELEVYTFEQILEYIDLAVNAVLKNDKLINLIERRNCMSGKEILSVFRNDLSNYSPAQLTHIHEQGVWSIGQMYDHIILVAHEYLDNAEACARLTKEPPLGKTQMGEQLMKDGGFPPVKIRLPDEMNTPPNNTDSKEVLANRIDKVIERLEQWEVNIDLVNPNYKIEHGGFGWLNAKEWIELVEMHSRHHLRQQKELERYI</sequence>